<evidence type="ECO:0000256" key="3">
    <source>
        <dbReference type="ARBA" id="ARBA00022741"/>
    </source>
</evidence>
<gene>
    <name evidence="6" type="ORF">HYALB_00002389</name>
</gene>
<keyword evidence="2" id="KW-0436">Ligase</keyword>
<dbReference type="AlphaFoldDB" id="A0A9N9Q1I0"/>
<dbReference type="PROSITE" id="PS00455">
    <property type="entry name" value="AMP_BINDING"/>
    <property type="match status" value="1"/>
</dbReference>
<reference evidence="6" key="1">
    <citation type="submission" date="2021-07" db="EMBL/GenBank/DDBJ databases">
        <authorList>
            <person name="Durling M."/>
        </authorList>
    </citation>
    <scope>NUCLEOTIDE SEQUENCE</scope>
</reference>
<evidence type="ECO:0000256" key="4">
    <source>
        <dbReference type="ARBA" id="ARBA00022840"/>
    </source>
</evidence>
<dbReference type="OrthoDB" id="10253869at2759"/>
<dbReference type="PANTHER" id="PTHR42921">
    <property type="entry name" value="ACETOACETYL-COA SYNTHETASE"/>
    <property type="match status" value="1"/>
</dbReference>
<dbReference type="GO" id="GO:0005524">
    <property type="term" value="F:ATP binding"/>
    <property type="evidence" value="ECO:0007669"/>
    <property type="project" value="UniProtKB-KW"/>
</dbReference>
<name>A0A9N9Q1I0_9HELO</name>
<dbReference type="GO" id="GO:0030729">
    <property type="term" value="F:acetoacetate-CoA ligase activity"/>
    <property type="evidence" value="ECO:0007669"/>
    <property type="project" value="InterPro"/>
</dbReference>
<evidence type="ECO:0000259" key="5">
    <source>
        <dbReference type="Pfam" id="PF00501"/>
    </source>
</evidence>
<dbReference type="Pfam" id="PF00501">
    <property type="entry name" value="AMP-binding"/>
    <property type="match status" value="1"/>
</dbReference>
<keyword evidence="3" id="KW-0547">Nucleotide-binding</keyword>
<comment type="caution">
    <text evidence="6">The sequence shown here is derived from an EMBL/GenBank/DDBJ whole genome shotgun (WGS) entry which is preliminary data.</text>
</comment>
<dbReference type="EMBL" id="CAJVRM010000162">
    <property type="protein sequence ID" value="CAG8976110.1"/>
    <property type="molecule type" value="Genomic_DNA"/>
</dbReference>
<protein>
    <recommendedName>
        <fullName evidence="5">AMP-dependent synthetase/ligase domain-containing protein</fullName>
    </recommendedName>
</protein>
<dbReference type="SUPFAM" id="SSF56801">
    <property type="entry name" value="Acetyl-CoA synthetase-like"/>
    <property type="match status" value="1"/>
</dbReference>
<proteinExistence type="inferred from homology"/>
<evidence type="ECO:0000313" key="6">
    <source>
        <dbReference type="EMBL" id="CAG8976110.1"/>
    </source>
</evidence>
<sequence length="720" mass="78973">MGDSDLDHPMQLWTHPSPETTQMWLFKLGVEKKYNVTLRDYKDLYNWSIDNIADFWRETCIFTGLHASARNPGEVSNGVHGLPRGKAPDNLFDQILPQDAPMYPRPDFFPDISLNFAENLLYPLHPAGSVKDDDIAIIAATESTRSEITWSQLREKVAECYFALLHQGVKKGDRVAGFIGRFLKGKWGLITFGLICGLGHNTNAIVTMLAATAIGAIWTAVSPDTGVGAVLDRLEQIEPVILFADNASLYNGKTHETTAKVKEIVASLPKLKALVVFEAIPGTDIRSQISSLRPPAGNVFIYDDFLKCVPAFEGNKEIKFERFPASHPVYILYSSGTTGKPKCIVHSAGGTLVQHKKEHILHGDILPKDRFFYFTTTTWMIWHWLVSGLSCGATLIVYDGSPFYPHGPLTMPKLIDELQIKQFGTSAKYLSVLEQKNVFPKEEGLSLASLKVVYSTGSPLAPSTFKYITTAFGTQVQTASITGGTDIISLFGAPCPLTPVYVGEIQQAGLGMSIKAITPSGSILTTSDPGDLVCTQPFPSQPTTFYGPSGDEKYKSSYFTTFPSLWHHGDFIKINPVTGGLVMLGRSDGILKPSGVRFGSAEIYNLLLKYFGGRVEEGLCIGLRREGDDDEVVVLFCKMCEGILLDDPLKTEIKGVIRRDLSARHVPGVIDECFEIPVTGNGKKVEVAVKQILCGINVQTSASVANAACLDWYRGWNGRN</sequence>
<accession>A0A9N9Q1I0</accession>
<dbReference type="InterPro" id="IPR020845">
    <property type="entry name" value="AMP-binding_CS"/>
</dbReference>
<keyword evidence="7" id="KW-1185">Reference proteome</keyword>
<dbReference type="NCBIfam" id="TIGR01217">
    <property type="entry name" value="ac_ac_CoA_syn"/>
    <property type="match status" value="1"/>
</dbReference>
<keyword evidence="4" id="KW-0067">ATP-binding</keyword>
<dbReference type="InterPro" id="IPR000873">
    <property type="entry name" value="AMP-dep_synth/lig_dom"/>
</dbReference>
<comment type="similarity">
    <text evidence="1">Belongs to the ATP-dependent AMP-binding enzyme family.</text>
</comment>
<dbReference type="Proteomes" id="UP000701801">
    <property type="component" value="Unassembled WGS sequence"/>
</dbReference>
<dbReference type="PANTHER" id="PTHR42921:SF1">
    <property type="entry name" value="ACETOACETYL-COA SYNTHETASE"/>
    <property type="match status" value="1"/>
</dbReference>
<dbReference type="InterPro" id="IPR005914">
    <property type="entry name" value="Acac_CoA_synth"/>
</dbReference>
<evidence type="ECO:0000256" key="2">
    <source>
        <dbReference type="ARBA" id="ARBA00022598"/>
    </source>
</evidence>
<dbReference type="GO" id="GO:0006629">
    <property type="term" value="P:lipid metabolic process"/>
    <property type="evidence" value="ECO:0007669"/>
    <property type="project" value="InterPro"/>
</dbReference>
<dbReference type="Gene3D" id="3.40.50.12780">
    <property type="entry name" value="N-terminal domain of ligase-like"/>
    <property type="match status" value="1"/>
</dbReference>
<dbReference type="InterPro" id="IPR045851">
    <property type="entry name" value="AMP-bd_C_sf"/>
</dbReference>
<feature type="domain" description="AMP-dependent synthetase/ligase" evidence="5">
    <location>
        <begin position="203"/>
        <end position="477"/>
    </location>
</feature>
<organism evidence="6 7">
    <name type="scientific">Hymenoscyphus albidus</name>
    <dbReference type="NCBI Taxonomy" id="595503"/>
    <lineage>
        <taxon>Eukaryota</taxon>
        <taxon>Fungi</taxon>
        <taxon>Dikarya</taxon>
        <taxon>Ascomycota</taxon>
        <taxon>Pezizomycotina</taxon>
        <taxon>Leotiomycetes</taxon>
        <taxon>Helotiales</taxon>
        <taxon>Helotiaceae</taxon>
        <taxon>Hymenoscyphus</taxon>
    </lineage>
</organism>
<evidence type="ECO:0000256" key="1">
    <source>
        <dbReference type="ARBA" id="ARBA00006432"/>
    </source>
</evidence>
<evidence type="ECO:0000313" key="7">
    <source>
        <dbReference type="Proteomes" id="UP000701801"/>
    </source>
</evidence>
<dbReference type="InterPro" id="IPR042099">
    <property type="entry name" value="ANL_N_sf"/>
</dbReference>
<dbReference type="Gene3D" id="3.30.300.30">
    <property type="match status" value="1"/>
</dbReference>